<dbReference type="GO" id="GO:0016491">
    <property type="term" value="F:oxidoreductase activity"/>
    <property type="evidence" value="ECO:0007669"/>
    <property type="project" value="UniProtKB-KW"/>
</dbReference>
<sequence>MTYESHLIDLPEDAPWNEKPGESVVEQGDTDQIPERDVTEEDLAGTGEDPTNWLIMGGSYQSQRHTTADVITPENVGDLEVEYRLEVADHPNDFQGSPVIVDGDPPIMYATVGPDLLYAINARTGEILWRHFYRPDVGASDATPPAERGPAVLGDTVYKSTLDLGVIAIDRYTGEERWYYNGAAAYRGEVADDLMHEELRWERSRGTTSSFPPLIYDGMLMKGSFGGEFGVSGFFDGISLEDGTPQWRVNMTPEHEWVGESWQHGGATAWASGAVDPDSGTVVIPSANPGPWYGTVRPGWNPYSCGKVAVNTEDGEYQWHHQDSPHDWWDYDSPSPPVVFEADVDGETRTFATWPGKTGWVYTVDMETGQLHQRSDEYVQHLNTFNLPPYDDLESAPWIMPDLIGGTNPQPSAYDPETRTLVVKGTNYPMKFSWFETEYEAGQRYIGMDTVRKTEPTQPDDGEQEDEEVPADAEEAEVGEQREGDETPANETVGGNETADGGDDLHAPEERDDGDESENGAEEEAEEDDEEEDDGTQEFAQEEVPEWNQNAGVIAGIDPLSGDVKWQNWFSWEVGPPWGGSLTTATGVTFAGGPGGYLHAFDTETGEQLAAHVVGNHGVDGAPASWYDPNEGKQYVAITGGGGNQVEEEGNTIAVFSLQE</sequence>
<evidence type="ECO:0000313" key="6">
    <source>
        <dbReference type="EMBL" id="MFD1562016.1"/>
    </source>
</evidence>
<dbReference type="SMART" id="SM00564">
    <property type="entry name" value="PQQ"/>
    <property type="match status" value="3"/>
</dbReference>
<dbReference type="InterPro" id="IPR011047">
    <property type="entry name" value="Quinoprotein_ADH-like_sf"/>
</dbReference>
<evidence type="ECO:0000256" key="2">
    <source>
        <dbReference type="ARBA" id="ARBA00008156"/>
    </source>
</evidence>
<feature type="region of interest" description="Disordered" evidence="4">
    <location>
        <begin position="452"/>
        <end position="539"/>
    </location>
</feature>
<evidence type="ECO:0000259" key="5">
    <source>
        <dbReference type="Pfam" id="PF01011"/>
    </source>
</evidence>
<evidence type="ECO:0000256" key="4">
    <source>
        <dbReference type="SAM" id="MobiDB-lite"/>
    </source>
</evidence>
<comment type="cofactor">
    <cofactor evidence="1">
        <name>pyrroloquinoline quinone</name>
        <dbReference type="ChEBI" id="CHEBI:58442"/>
    </cofactor>
</comment>
<comment type="caution">
    <text evidence="6">The sequence shown here is derived from an EMBL/GenBank/DDBJ whole genome shotgun (WGS) entry which is preliminary data.</text>
</comment>
<comment type="similarity">
    <text evidence="2">Belongs to the bacterial PQQ dehydrogenase family.</text>
</comment>
<dbReference type="EMBL" id="JBHUDI010000001">
    <property type="protein sequence ID" value="MFD1562016.1"/>
    <property type="molecule type" value="Genomic_DNA"/>
</dbReference>
<dbReference type="AlphaFoldDB" id="A0ABD6BBP7"/>
<dbReference type="Gene3D" id="2.140.10.10">
    <property type="entry name" value="Quinoprotein alcohol dehydrogenase-like superfamily"/>
    <property type="match status" value="2"/>
</dbReference>
<protein>
    <submittedName>
        <fullName evidence="6">Pyrroloquinoline quinone-dependent dehydrogenase</fullName>
    </submittedName>
</protein>
<dbReference type="Pfam" id="PF01011">
    <property type="entry name" value="PQQ"/>
    <property type="match status" value="1"/>
</dbReference>
<feature type="region of interest" description="Disordered" evidence="4">
    <location>
        <begin position="1"/>
        <end position="52"/>
    </location>
</feature>
<dbReference type="RefSeq" id="WP_390283168.1">
    <property type="nucleotide sequence ID" value="NZ_JBHUDI010000001.1"/>
</dbReference>
<evidence type="ECO:0000313" key="7">
    <source>
        <dbReference type="Proteomes" id="UP001597076"/>
    </source>
</evidence>
<feature type="domain" description="Pyrrolo-quinoline quinone repeat" evidence="5">
    <location>
        <begin position="53"/>
        <end position="370"/>
    </location>
</feature>
<dbReference type="Proteomes" id="UP001597076">
    <property type="component" value="Unassembled WGS sequence"/>
</dbReference>
<dbReference type="InterPro" id="IPR002372">
    <property type="entry name" value="PQQ_rpt_dom"/>
</dbReference>
<feature type="compositionally biased region" description="Acidic residues" evidence="4">
    <location>
        <begin position="458"/>
        <end position="478"/>
    </location>
</feature>
<keyword evidence="3" id="KW-0560">Oxidoreductase</keyword>
<reference evidence="6 7" key="1">
    <citation type="journal article" date="2019" name="Int. J. Syst. Evol. Microbiol.">
        <title>The Global Catalogue of Microorganisms (GCM) 10K type strain sequencing project: providing services to taxonomists for standard genome sequencing and annotation.</title>
        <authorList>
            <consortium name="The Broad Institute Genomics Platform"/>
            <consortium name="The Broad Institute Genome Sequencing Center for Infectious Disease"/>
            <person name="Wu L."/>
            <person name="Ma J."/>
        </authorList>
    </citation>
    <scope>NUCLEOTIDE SEQUENCE [LARGE SCALE GENOMIC DNA]</scope>
    <source>
        <strain evidence="6 7">CGMCC 1.12230</strain>
    </source>
</reference>
<dbReference type="SUPFAM" id="SSF50998">
    <property type="entry name" value="Quinoprotein alcohol dehydrogenase-like"/>
    <property type="match status" value="1"/>
</dbReference>
<accession>A0ABD6BBP7</accession>
<evidence type="ECO:0000256" key="1">
    <source>
        <dbReference type="ARBA" id="ARBA00001931"/>
    </source>
</evidence>
<proteinExistence type="inferred from homology"/>
<organism evidence="6 7">
    <name type="scientific">Haloarchaeobius amylolyticus</name>
    <dbReference type="NCBI Taxonomy" id="1198296"/>
    <lineage>
        <taxon>Archaea</taxon>
        <taxon>Methanobacteriati</taxon>
        <taxon>Methanobacteriota</taxon>
        <taxon>Stenosarchaea group</taxon>
        <taxon>Halobacteria</taxon>
        <taxon>Halobacteriales</taxon>
        <taxon>Halorubellaceae</taxon>
        <taxon>Haloarchaeobius</taxon>
    </lineage>
</organism>
<dbReference type="InterPro" id="IPR018391">
    <property type="entry name" value="PQQ_b-propeller_rpt"/>
</dbReference>
<keyword evidence="7" id="KW-1185">Reference proteome</keyword>
<evidence type="ECO:0000256" key="3">
    <source>
        <dbReference type="ARBA" id="ARBA00023002"/>
    </source>
</evidence>
<name>A0ABD6BBP7_9EURY</name>
<dbReference type="PANTHER" id="PTHR32303">
    <property type="entry name" value="QUINOPROTEIN ALCOHOL DEHYDROGENASE (CYTOCHROME C)"/>
    <property type="match status" value="1"/>
</dbReference>
<feature type="compositionally biased region" description="Acidic residues" evidence="4">
    <location>
        <begin position="510"/>
        <end position="539"/>
    </location>
</feature>
<gene>
    <name evidence="6" type="ORF">ACFR99_00310</name>
</gene>